<keyword evidence="1" id="KW-0677">Repeat</keyword>
<dbReference type="AlphaFoldDB" id="A0A167S490"/>
<evidence type="ECO:0000256" key="4">
    <source>
        <dbReference type="SAM" id="MobiDB-lite"/>
    </source>
</evidence>
<dbReference type="Pfam" id="PF00023">
    <property type="entry name" value="Ank"/>
    <property type="match status" value="2"/>
</dbReference>
<dbReference type="SUPFAM" id="SSF48403">
    <property type="entry name" value="Ankyrin repeat"/>
    <property type="match status" value="1"/>
</dbReference>
<dbReference type="PANTHER" id="PTHR24124">
    <property type="entry name" value="ANKYRIN REPEAT FAMILY A"/>
    <property type="match status" value="1"/>
</dbReference>
<feature type="repeat" description="ANK" evidence="3">
    <location>
        <begin position="114"/>
        <end position="146"/>
    </location>
</feature>
<dbReference type="PROSITE" id="PS50088">
    <property type="entry name" value="ANK_REPEAT"/>
    <property type="match status" value="2"/>
</dbReference>
<dbReference type="OrthoDB" id="10057496at2759"/>
<dbReference type="Proteomes" id="UP000076874">
    <property type="component" value="Unassembled WGS sequence"/>
</dbReference>
<comment type="caution">
    <text evidence="5">The sequence shown here is derived from an EMBL/GenBank/DDBJ whole genome shotgun (WGS) entry which is preliminary data.</text>
</comment>
<keyword evidence="6" id="KW-1185">Reference proteome</keyword>
<keyword evidence="2 3" id="KW-0040">ANK repeat</keyword>
<evidence type="ECO:0000256" key="1">
    <source>
        <dbReference type="ARBA" id="ARBA00022737"/>
    </source>
</evidence>
<protein>
    <submittedName>
        <fullName evidence="5">Ankyrin repeat containing protein yar1</fullName>
    </submittedName>
</protein>
<evidence type="ECO:0000313" key="6">
    <source>
        <dbReference type="Proteomes" id="UP000076874"/>
    </source>
</evidence>
<dbReference type="EMBL" id="AZHD01000011">
    <property type="protein sequence ID" value="OAA59217.1"/>
    <property type="molecule type" value="Genomic_DNA"/>
</dbReference>
<gene>
    <name evidence="5" type="ORF">SPI_06419</name>
</gene>
<feature type="compositionally biased region" description="Low complexity" evidence="4">
    <location>
        <begin position="187"/>
        <end position="208"/>
    </location>
</feature>
<accession>A0A167S490</accession>
<dbReference type="Gene3D" id="1.25.40.20">
    <property type="entry name" value="Ankyrin repeat-containing domain"/>
    <property type="match status" value="1"/>
</dbReference>
<dbReference type="PANTHER" id="PTHR24124:SF14">
    <property type="entry name" value="CHROMOSOME UNDETERMINED SCAFFOLD_25, WHOLE GENOME SHOTGUN SEQUENCE"/>
    <property type="match status" value="1"/>
</dbReference>
<evidence type="ECO:0000313" key="5">
    <source>
        <dbReference type="EMBL" id="OAA59217.1"/>
    </source>
</evidence>
<feature type="compositionally biased region" description="Gly residues" evidence="4">
    <location>
        <begin position="176"/>
        <end position="186"/>
    </location>
</feature>
<feature type="region of interest" description="Disordered" evidence="4">
    <location>
        <begin position="174"/>
        <end position="229"/>
    </location>
</feature>
<feature type="region of interest" description="Disordered" evidence="4">
    <location>
        <begin position="82"/>
        <end position="103"/>
    </location>
</feature>
<evidence type="ECO:0000256" key="2">
    <source>
        <dbReference type="ARBA" id="ARBA00023043"/>
    </source>
</evidence>
<dbReference type="SMART" id="SM00248">
    <property type="entry name" value="ANK"/>
    <property type="match status" value="2"/>
</dbReference>
<dbReference type="PROSITE" id="PS50297">
    <property type="entry name" value="ANK_REP_REGION"/>
    <property type="match status" value="2"/>
</dbReference>
<evidence type="ECO:0000256" key="3">
    <source>
        <dbReference type="PROSITE-ProRule" id="PRU00023"/>
    </source>
</evidence>
<name>A0A167S490_9HYPO</name>
<dbReference type="GO" id="GO:0005634">
    <property type="term" value="C:nucleus"/>
    <property type="evidence" value="ECO:0007669"/>
    <property type="project" value="TreeGrafter"/>
</dbReference>
<dbReference type="STRING" id="1081102.A0A167S490"/>
<organism evidence="5 6">
    <name type="scientific">Niveomyces insectorum RCEF 264</name>
    <dbReference type="NCBI Taxonomy" id="1081102"/>
    <lineage>
        <taxon>Eukaryota</taxon>
        <taxon>Fungi</taxon>
        <taxon>Dikarya</taxon>
        <taxon>Ascomycota</taxon>
        <taxon>Pezizomycotina</taxon>
        <taxon>Sordariomycetes</taxon>
        <taxon>Hypocreomycetidae</taxon>
        <taxon>Hypocreales</taxon>
        <taxon>Cordycipitaceae</taxon>
        <taxon>Niveomyces</taxon>
    </lineage>
</organism>
<dbReference type="InterPro" id="IPR002110">
    <property type="entry name" value="Ankyrin_rpt"/>
</dbReference>
<reference evidence="5 6" key="1">
    <citation type="journal article" date="2016" name="Genome Biol. Evol.">
        <title>Divergent and convergent evolution of fungal pathogenicity.</title>
        <authorList>
            <person name="Shang Y."/>
            <person name="Xiao G."/>
            <person name="Zheng P."/>
            <person name="Cen K."/>
            <person name="Zhan S."/>
            <person name="Wang C."/>
        </authorList>
    </citation>
    <scope>NUCLEOTIDE SEQUENCE [LARGE SCALE GENOMIC DNA]</scope>
    <source>
        <strain evidence="5 6">RCEF 264</strain>
    </source>
</reference>
<dbReference type="InterPro" id="IPR036770">
    <property type="entry name" value="Ankyrin_rpt-contain_sf"/>
</dbReference>
<sequence>MAPPQLTEDEVDDLLYFARAGEEDDLAEALGAAVRRAGDDATPLAVLAAATDAGRNTPLHMAAANGHTAVVQYLLDQVGKADRADEPAHNAVDTPAADPSTSPRQRFLDAANAYGNTALHWAAMNGHLDVVRLLVRRGAAPALANDKNYVPLDLAGLQDHGAVVDYFLAAAEEAESGGGDGDGDQTGNGSSKATTADKLGRAAAALDLDGTDTEETPEAVGEAADGKVA</sequence>
<proteinExistence type="predicted"/>
<feature type="repeat" description="ANK" evidence="3">
    <location>
        <begin position="54"/>
        <end position="86"/>
    </location>
</feature>
<dbReference type="GO" id="GO:0010468">
    <property type="term" value="P:regulation of gene expression"/>
    <property type="evidence" value="ECO:0007669"/>
    <property type="project" value="TreeGrafter"/>
</dbReference>